<keyword evidence="2" id="KW-0961">Cell wall biogenesis/degradation</keyword>
<dbReference type="RefSeq" id="WP_135012334.1">
    <property type="nucleotide sequence ID" value="NZ_JADGLK010000016.1"/>
</dbReference>
<dbReference type="InterPro" id="IPR011698">
    <property type="entry name" value="GATase_3"/>
</dbReference>
<dbReference type="PROSITE" id="PS51274">
    <property type="entry name" value="GATASE_COBBQ"/>
    <property type="match status" value="1"/>
</dbReference>
<dbReference type="GO" id="GO:0008360">
    <property type="term" value="P:regulation of cell shape"/>
    <property type="evidence" value="ECO:0007669"/>
    <property type="project" value="UniProtKB-KW"/>
</dbReference>
<dbReference type="EMBL" id="SPQC01000016">
    <property type="protein sequence ID" value="TFU22536.1"/>
    <property type="molecule type" value="Genomic_DNA"/>
</dbReference>
<organism evidence="4 5">
    <name type="scientific">Rothia nasimurium</name>
    <dbReference type="NCBI Taxonomy" id="85336"/>
    <lineage>
        <taxon>Bacteria</taxon>
        <taxon>Bacillati</taxon>
        <taxon>Actinomycetota</taxon>
        <taxon>Actinomycetes</taxon>
        <taxon>Micrococcales</taxon>
        <taxon>Micrococcaceae</taxon>
        <taxon>Rothia</taxon>
    </lineage>
</organism>
<dbReference type="UniPathway" id="UPA00219"/>
<protein>
    <recommendedName>
        <fullName evidence="2">Lipid II isoglutaminyl synthase (glutamine-hydrolyzing) subunit GatD</fullName>
        <ecNumber evidence="2">6.3.5.13</ecNumber>
    </recommendedName>
    <alternativeName>
        <fullName evidence="2">Lipid II isoglutaminyl synthase glutaminase subunit</fullName>
        <ecNumber evidence="2">3.5.1.2</ecNumber>
    </alternativeName>
</protein>
<dbReference type="HAMAP" id="MF_02213">
    <property type="entry name" value="Lipid_II_synth_GatD"/>
    <property type="match status" value="1"/>
</dbReference>
<dbReference type="SUPFAM" id="SSF52317">
    <property type="entry name" value="Class I glutamine amidotransferase-like"/>
    <property type="match status" value="1"/>
</dbReference>
<evidence type="ECO:0000256" key="1">
    <source>
        <dbReference type="ARBA" id="ARBA00022962"/>
    </source>
</evidence>
<evidence type="ECO:0000259" key="3">
    <source>
        <dbReference type="Pfam" id="PF07685"/>
    </source>
</evidence>
<dbReference type="STRING" id="85336.A7979_00615"/>
<dbReference type="EC" id="3.5.1.2" evidence="2"/>
<feature type="active site" description="Nucleophile" evidence="2">
    <location>
        <position position="114"/>
    </location>
</feature>
<evidence type="ECO:0000256" key="2">
    <source>
        <dbReference type="HAMAP-Rule" id="MF_02213"/>
    </source>
</evidence>
<reference evidence="4 5" key="1">
    <citation type="submission" date="2019-03" db="EMBL/GenBank/DDBJ databases">
        <title>Diversity of the mouse oral microbiome.</title>
        <authorList>
            <person name="Joseph S."/>
            <person name="Aduse-Opoku J."/>
            <person name="Curtis M."/>
            <person name="Wade W."/>
            <person name="Hashim A."/>
        </authorList>
    </citation>
    <scope>NUCLEOTIDE SEQUENCE [LARGE SCALE GENOMIC DNA]</scope>
    <source>
        <strain evidence="5">irhom_31</strain>
    </source>
</reference>
<comment type="subunit">
    <text evidence="2">Forms a heterodimer with MurT.</text>
</comment>
<feature type="active site" evidence="2">
    <location>
        <position position="211"/>
    </location>
</feature>
<comment type="function">
    <text evidence="2">The lipid II isoglutaminyl synthase complex catalyzes the formation of alpha-D-isoglutamine in the cell wall lipid II stem peptide. The GatD subunit catalyzes the hydrolysis of glutamine to glutamate and ammonia. The resulting ammonia molecule is channeled to the active site of MurT.</text>
</comment>
<dbReference type="GO" id="GO:0140282">
    <property type="term" value="F:carbon-nitrogen ligase activity on lipid II"/>
    <property type="evidence" value="ECO:0007669"/>
    <property type="project" value="UniProtKB-UniRule"/>
</dbReference>
<comment type="catalytic activity">
    <reaction evidence="2">
        <text>L-glutamine + H2O = L-glutamate + NH4(+)</text>
        <dbReference type="Rhea" id="RHEA:15889"/>
        <dbReference type="ChEBI" id="CHEBI:15377"/>
        <dbReference type="ChEBI" id="CHEBI:28938"/>
        <dbReference type="ChEBI" id="CHEBI:29985"/>
        <dbReference type="ChEBI" id="CHEBI:58359"/>
        <dbReference type="EC" id="3.5.1.2"/>
    </reaction>
</comment>
<dbReference type="GO" id="GO:0016740">
    <property type="term" value="F:transferase activity"/>
    <property type="evidence" value="ECO:0007669"/>
    <property type="project" value="UniProtKB-KW"/>
</dbReference>
<evidence type="ECO:0000313" key="5">
    <source>
        <dbReference type="Proteomes" id="UP000297951"/>
    </source>
</evidence>
<dbReference type="PANTHER" id="PTHR21343">
    <property type="entry name" value="DETHIOBIOTIN SYNTHETASE"/>
    <property type="match status" value="1"/>
</dbReference>
<keyword evidence="2" id="KW-0436">Ligase</keyword>
<dbReference type="GO" id="GO:0009236">
    <property type="term" value="P:cobalamin biosynthetic process"/>
    <property type="evidence" value="ECO:0007669"/>
    <property type="project" value="InterPro"/>
</dbReference>
<comment type="catalytic activity">
    <reaction evidence="2">
        <text>beta-D-GlcNAc-(1-&gt;4)-Mur2Ac(oyl-L-Ala-gamma-D-Glu-L-Lys-D-Ala-D-Ala)-di-trans,octa-cis-undecaprenyl diphosphate + L-glutamine + ATP + H2O = beta-D-GlcNAc-(1-&gt;4)-Mur2Ac(oyl-L-Ala-D-isoglutaminyl-L-Lys-D-Ala-D-Ala)-di-trans,octa-cis-undecaprenyl diphosphate + L-glutamate + ADP + phosphate + H(+)</text>
        <dbReference type="Rhea" id="RHEA:57928"/>
        <dbReference type="ChEBI" id="CHEBI:15377"/>
        <dbReference type="ChEBI" id="CHEBI:15378"/>
        <dbReference type="ChEBI" id="CHEBI:29985"/>
        <dbReference type="ChEBI" id="CHEBI:30616"/>
        <dbReference type="ChEBI" id="CHEBI:43474"/>
        <dbReference type="ChEBI" id="CHEBI:58359"/>
        <dbReference type="ChEBI" id="CHEBI:60033"/>
        <dbReference type="ChEBI" id="CHEBI:62233"/>
        <dbReference type="ChEBI" id="CHEBI:456216"/>
        <dbReference type="EC" id="6.3.5.13"/>
    </reaction>
</comment>
<proteinExistence type="inferred from homology"/>
<dbReference type="Proteomes" id="UP000297951">
    <property type="component" value="Unassembled WGS sequence"/>
</dbReference>
<dbReference type="EC" id="6.3.5.13" evidence="2"/>
<dbReference type="InterPro" id="IPR029062">
    <property type="entry name" value="Class_I_gatase-like"/>
</dbReference>
<feature type="domain" description="CobB/CobQ-like glutamine amidotransferase" evidence="3">
    <location>
        <begin position="26"/>
        <end position="218"/>
    </location>
</feature>
<dbReference type="InterPro" id="IPR043702">
    <property type="entry name" value="Lipid_II_synth_GatD"/>
</dbReference>
<dbReference type="AlphaFoldDB" id="A0A4Y9F5C1"/>
<keyword evidence="2" id="KW-0573">Peptidoglycan synthesis</keyword>
<evidence type="ECO:0000313" key="4">
    <source>
        <dbReference type="EMBL" id="TFU22536.1"/>
    </source>
</evidence>
<feature type="binding site" evidence="2">
    <location>
        <position position="148"/>
    </location>
    <ligand>
        <name>substrate</name>
    </ligand>
</feature>
<comment type="caution">
    <text evidence="4">The sequence shown here is derived from an EMBL/GenBank/DDBJ whole genome shotgun (WGS) entry which is preliminary data.</text>
</comment>
<gene>
    <name evidence="2" type="primary">gatD</name>
    <name evidence="4" type="ORF">E4U03_05740</name>
</gene>
<dbReference type="PANTHER" id="PTHR21343:SF9">
    <property type="entry name" value="LIPID II ISOGLUTAMINYL SYNTHASE (GLUTAMINE-HYDROLYZING) SUBUNIT GATD"/>
    <property type="match status" value="1"/>
</dbReference>
<comment type="pathway">
    <text evidence="2">Cell wall biogenesis; peptidoglycan biosynthesis.</text>
</comment>
<sequence length="259" mass="27873">MSDFENAPVEAGEQIITQTGNNKSLKIVQLYPKDMNIYGDWGNTLSLSRRAQAHGFTTEIVDYNPGDEFPLDGDIFVGGGGQDSGQSVIQDDLLANAETLRMLAEDGTPMLVICGLYQLFGREFKTVGGVTLNGIRVFDAKTVGGEERLIGNIVEESEEFGTIIGFENHSGLTYLSGDTKPLATVTKGEGNNKEDSGEGARVHNVIGTYLHGSLLPKNPAISDFLIKQAAIKKYGEFTPVGIDDTLVEKARASASARPR</sequence>
<name>A0A4Y9F5C1_9MICC</name>
<dbReference type="GO" id="GO:0009252">
    <property type="term" value="P:peptidoglycan biosynthetic process"/>
    <property type="evidence" value="ECO:0007669"/>
    <property type="project" value="UniProtKB-UniRule"/>
</dbReference>
<comment type="similarity">
    <text evidence="2">Belongs to the CobB/CobQ family. GatD subfamily.</text>
</comment>
<accession>A0A4Y9F5C1</accession>
<dbReference type="GO" id="GO:0004359">
    <property type="term" value="F:glutaminase activity"/>
    <property type="evidence" value="ECO:0007669"/>
    <property type="project" value="UniProtKB-UniRule"/>
</dbReference>
<dbReference type="GO" id="GO:0071555">
    <property type="term" value="P:cell wall organization"/>
    <property type="evidence" value="ECO:0007669"/>
    <property type="project" value="UniProtKB-KW"/>
</dbReference>
<keyword evidence="4" id="KW-0808">Transferase</keyword>
<keyword evidence="2" id="KW-0133">Cell shape</keyword>
<keyword evidence="2" id="KW-0378">Hydrolase</keyword>
<dbReference type="Pfam" id="PF07685">
    <property type="entry name" value="GATase_3"/>
    <property type="match status" value="1"/>
</dbReference>
<dbReference type="InterPro" id="IPR033949">
    <property type="entry name" value="CobQ_GATase1"/>
</dbReference>
<keyword evidence="1 2" id="KW-0315">Glutamine amidotransferase</keyword>
<dbReference type="OrthoDB" id="9782045at2"/>
<dbReference type="CDD" id="cd01750">
    <property type="entry name" value="GATase1_CobQ"/>
    <property type="match status" value="1"/>
</dbReference>